<dbReference type="SUPFAM" id="SSF46589">
    <property type="entry name" value="tRNA-binding arm"/>
    <property type="match status" value="1"/>
</dbReference>
<dbReference type="Pfam" id="PF00587">
    <property type="entry name" value="tRNA-synt_2b"/>
    <property type="match status" value="1"/>
</dbReference>
<dbReference type="InterPro" id="IPR002317">
    <property type="entry name" value="Ser-tRNA-ligase_type_1"/>
</dbReference>
<keyword evidence="11" id="KW-1185">Reference proteome</keyword>
<dbReference type="OrthoDB" id="24683at2759"/>
<evidence type="ECO:0000256" key="5">
    <source>
        <dbReference type="ARBA" id="ARBA00022840"/>
    </source>
</evidence>
<dbReference type="GO" id="GO:0005524">
    <property type="term" value="F:ATP binding"/>
    <property type="evidence" value="ECO:0007669"/>
    <property type="project" value="UniProtKB-KW"/>
</dbReference>
<feature type="binding site" evidence="8">
    <location>
        <position position="321"/>
    </location>
    <ligand>
        <name>L-serine</name>
        <dbReference type="ChEBI" id="CHEBI:33384"/>
    </ligand>
</feature>
<dbReference type="Proteomes" id="UP000801492">
    <property type="component" value="Unassembled WGS sequence"/>
</dbReference>
<dbReference type="InterPro" id="IPR045864">
    <property type="entry name" value="aa-tRNA-synth_II/BPL/LPL"/>
</dbReference>
<evidence type="ECO:0000313" key="10">
    <source>
        <dbReference type="EMBL" id="KAF2883922.1"/>
    </source>
</evidence>
<evidence type="ECO:0000256" key="4">
    <source>
        <dbReference type="ARBA" id="ARBA00022741"/>
    </source>
</evidence>
<evidence type="ECO:0000256" key="3">
    <source>
        <dbReference type="ARBA" id="ARBA00022598"/>
    </source>
</evidence>
<dbReference type="InterPro" id="IPR010978">
    <property type="entry name" value="tRNA-bd_arm"/>
</dbReference>
<evidence type="ECO:0000256" key="8">
    <source>
        <dbReference type="PIRSR" id="PIRSR001529-1"/>
    </source>
</evidence>
<dbReference type="PROSITE" id="PS50862">
    <property type="entry name" value="AA_TRNA_LIGASE_II"/>
    <property type="match status" value="1"/>
</dbReference>
<gene>
    <name evidence="10" type="ORF">ILUMI_22262</name>
</gene>
<evidence type="ECO:0000256" key="1">
    <source>
        <dbReference type="ARBA" id="ARBA00010728"/>
    </source>
</evidence>
<comment type="similarity">
    <text evidence="1">Belongs to the class-II aminoacyl-tRNA synthetase family. Type-1 seryl-tRNA synthetase subfamily.</text>
</comment>
<dbReference type="InterPro" id="IPR006195">
    <property type="entry name" value="aa-tRNA-synth_II"/>
</dbReference>
<keyword evidence="5" id="KW-0067">ATP-binding</keyword>
<dbReference type="PANTHER" id="PTHR11778">
    <property type="entry name" value="SERYL-TRNA SYNTHETASE"/>
    <property type="match status" value="1"/>
</dbReference>
<comment type="caution">
    <text evidence="10">The sequence shown here is derived from an EMBL/GenBank/DDBJ whole genome shotgun (WGS) entry which is preliminary data.</text>
</comment>
<evidence type="ECO:0000313" key="11">
    <source>
        <dbReference type="Proteomes" id="UP000801492"/>
    </source>
</evidence>
<keyword evidence="3" id="KW-0436">Ligase</keyword>
<protein>
    <recommendedName>
        <fullName evidence="2">serine--tRNA ligase</fullName>
        <ecNumber evidence="2">6.1.1.11</ecNumber>
    </recommendedName>
    <alternativeName>
        <fullName evidence="7">Seryl-tRNA synthetase</fullName>
    </alternativeName>
</protein>
<organism evidence="10 11">
    <name type="scientific">Ignelater luminosus</name>
    <name type="common">Cucubano</name>
    <name type="synonym">Pyrophorus luminosus</name>
    <dbReference type="NCBI Taxonomy" id="2038154"/>
    <lineage>
        <taxon>Eukaryota</taxon>
        <taxon>Metazoa</taxon>
        <taxon>Ecdysozoa</taxon>
        <taxon>Arthropoda</taxon>
        <taxon>Hexapoda</taxon>
        <taxon>Insecta</taxon>
        <taxon>Pterygota</taxon>
        <taxon>Neoptera</taxon>
        <taxon>Endopterygota</taxon>
        <taxon>Coleoptera</taxon>
        <taxon>Polyphaga</taxon>
        <taxon>Elateriformia</taxon>
        <taxon>Elateroidea</taxon>
        <taxon>Elateridae</taxon>
        <taxon>Agrypninae</taxon>
        <taxon>Pyrophorini</taxon>
        <taxon>Ignelater</taxon>
    </lineage>
</organism>
<dbReference type="EC" id="6.1.1.11" evidence="2"/>
<feature type="domain" description="Aminoacyl-transfer RNA synthetases class-II family profile" evidence="9">
    <location>
        <begin position="181"/>
        <end position="445"/>
    </location>
</feature>
<reference evidence="10" key="1">
    <citation type="submission" date="2019-08" db="EMBL/GenBank/DDBJ databases">
        <title>The genome of the North American firefly Photinus pyralis.</title>
        <authorList>
            <consortium name="Photinus pyralis genome working group"/>
            <person name="Fallon T.R."/>
            <person name="Sander Lower S.E."/>
            <person name="Weng J.-K."/>
        </authorList>
    </citation>
    <scope>NUCLEOTIDE SEQUENCE</scope>
    <source>
        <strain evidence="10">TRF0915ILg1</strain>
        <tissue evidence="10">Whole body</tissue>
    </source>
</reference>
<accession>A0A8K0CES0</accession>
<evidence type="ECO:0000256" key="7">
    <source>
        <dbReference type="ARBA" id="ARBA00031113"/>
    </source>
</evidence>
<dbReference type="GO" id="GO:0006434">
    <property type="term" value="P:seryl-tRNA aminoacylation"/>
    <property type="evidence" value="ECO:0007669"/>
    <property type="project" value="InterPro"/>
</dbReference>
<dbReference type="EMBL" id="VTPC01090255">
    <property type="protein sequence ID" value="KAF2883922.1"/>
    <property type="molecule type" value="Genomic_DNA"/>
</dbReference>
<sequence>MILARRWLTCNSLNILKRTFSSALYVTGDKAHEVFAVLTPILDFDERLKNKSELEQNLKLRCLNIDLEKVENRWNFYKYLDEQKVVLEITKTEIGKEIVRLKASEEKNEKVIEKLMLHGKLVKDDLKVLKDYLYGVEESAVLNVLSIPNILHRTTPHNDESVIHSFLEKPKEISKFHLDIGVKNNLIEFTNPLFYFLKDDSAIFELLIGDYVSNTLLSSSFTQFSNADFCRSIVIEGCGANFFDKLQVFTLEKLHNDNNHDLSRLHLTGGASLYSFMAYFARHSVKPSYLPLKLFTLGRRYQPLNSDNTGLFNVSQESAVEIFLVTRDDDELENEFKKIIVEIIKIHEPLGHHFRLVYLPANQLKNYESLRLSIQMFSSYFQRYFEIGHCSICDSYLSKRLLFTYPFNKEWRYPKVISGTLLRVQPLLACMLEYNDANKCRDLLPNILKNPV</sequence>
<dbReference type="InterPro" id="IPR002314">
    <property type="entry name" value="aa-tRNA-synt_IIb"/>
</dbReference>
<name>A0A8K0CES0_IGNLU</name>
<feature type="site" description="Important for serine binding" evidence="8">
    <location>
        <position position="420"/>
    </location>
</feature>
<dbReference type="PIRSF" id="PIRSF001529">
    <property type="entry name" value="Ser-tRNA-synth_IIa"/>
    <property type="match status" value="1"/>
</dbReference>
<proteinExistence type="inferred from homology"/>
<keyword evidence="4" id="KW-0547">Nucleotide-binding</keyword>
<evidence type="ECO:0000256" key="6">
    <source>
        <dbReference type="ARBA" id="ARBA00023146"/>
    </source>
</evidence>
<dbReference type="SUPFAM" id="SSF55681">
    <property type="entry name" value="Class II aaRS and biotin synthetases"/>
    <property type="match status" value="1"/>
</dbReference>
<evidence type="ECO:0000259" key="9">
    <source>
        <dbReference type="PROSITE" id="PS50862"/>
    </source>
</evidence>
<dbReference type="AlphaFoldDB" id="A0A8K0CES0"/>
<evidence type="ECO:0000256" key="2">
    <source>
        <dbReference type="ARBA" id="ARBA00012840"/>
    </source>
</evidence>
<dbReference type="Gene3D" id="3.30.930.10">
    <property type="entry name" value="Bira Bifunctional Protein, Domain 2"/>
    <property type="match status" value="1"/>
</dbReference>
<dbReference type="GO" id="GO:0004828">
    <property type="term" value="F:serine-tRNA ligase activity"/>
    <property type="evidence" value="ECO:0007669"/>
    <property type="project" value="UniProtKB-EC"/>
</dbReference>
<keyword evidence="6" id="KW-0030">Aminoacyl-tRNA synthetase</keyword>